<keyword evidence="4" id="KW-1003">Cell membrane</keyword>
<evidence type="ECO:0000256" key="3">
    <source>
        <dbReference type="ARBA" id="ARBA00022448"/>
    </source>
</evidence>
<proteinExistence type="inferred from homology"/>
<feature type="transmembrane region" description="Helical" evidence="8">
    <location>
        <begin position="269"/>
        <end position="289"/>
    </location>
</feature>
<comment type="caution">
    <text evidence="9">The sequence shown here is derived from an EMBL/GenBank/DDBJ whole genome shotgun (WGS) entry which is preliminary data.</text>
</comment>
<feature type="transmembrane region" description="Helical" evidence="8">
    <location>
        <begin position="147"/>
        <end position="170"/>
    </location>
</feature>
<keyword evidence="6 8" id="KW-1133">Transmembrane helix</keyword>
<sequence length="662" mass="73074">MYLKKDLDNSRSEKASILPPVFYPSAFLIGLLVIVTLVAGERASAFFAATQAFITTEFGWVYMTSVVGFLLFGLYIAIGKTGEIKLGPNQAEPEYSFTSWFAMLFSAGIGIGLLFYGVAEPLTHYMMPPNATPETIAAAKKAMQITYFHWGINAWAIYAIVGLILAYFSFRHNLPLTIRSALYPLIGDRIYGPAGHVVDTIAVVGTLFGVATSLGFGVSQVNAGLNYLFDIPYSTTTQIVLIAVITAFATASVVSGLDAGIKKLSEINMVLATLLLLFVIAAGPTLLILNSFVENLGLYISTLVERSFYMNAYREDQSWLAGWTLFYWGWWISWSPFVGIFIARISRGRTIREFMLGVLLVPSLFTFIWMTAFGNSAISFEMNGVMPSIADAIENNLPLGIFAFLEHLPFSGIVSFCTILLIMTFFVTSSDSGSLVIDTITSGGHMNPPVWQRVFWAVTEGVVAAVLMIGGGLVALQTATITIALPFTFVIIIACMGLMKGLKIEAAKMQGAAVAPDVKIIGAETSWKQRLSALMTYPSKRKVEAYVAETVMLALHKVGAEIMKNDCAAEALIDEENHEIRILHGGETDFLYTVRVRSRLRPDFAYINKKDEDDKRRFYQAEVDLLEGSQHYCVYGYSEEQLIHDILSQYNKHIHFLNIARS</sequence>
<feature type="transmembrane region" description="Helical" evidence="8">
    <location>
        <begin position="99"/>
        <end position="119"/>
    </location>
</feature>
<keyword evidence="5 8" id="KW-0812">Transmembrane</keyword>
<evidence type="ECO:0000256" key="1">
    <source>
        <dbReference type="ARBA" id="ARBA00004651"/>
    </source>
</evidence>
<feature type="transmembrane region" description="Helical" evidence="8">
    <location>
        <begin position="320"/>
        <end position="342"/>
    </location>
</feature>
<keyword evidence="3" id="KW-0813">Transport</keyword>
<dbReference type="PROSITE" id="PS01303">
    <property type="entry name" value="BCCT"/>
    <property type="match status" value="1"/>
</dbReference>
<evidence type="ECO:0000256" key="2">
    <source>
        <dbReference type="ARBA" id="ARBA00005658"/>
    </source>
</evidence>
<evidence type="ECO:0000313" key="9">
    <source>
        <dbReference type="EMBL" id="MFC3053267.1"/>
    </source>
</evidence>
<dbReference type="Proteomes" id="UP001595444">
    <property type="component" value="Unassembled WGS sequence"/>
</dbReference>
<name>A0ABV7D7V0_9PROT</name>
<evidence type="ECO:0000256" key="6">
    <source>
        <dbReference type="ARBA" id="ARBA00022989"/>
    </source>
</evidence>
<reference evidence="10" key="1">
    <citation type="journal article" date="2019" name="Int. J. Syst. Evol. Microbiol.">
        <title>The Global Catalogue of Microorganisms (GCM) 10K type strain sequencing project: providing services to taxonomists for standard genome sequencing and annotation.</title>
        <authorList>
            <consortium name="The Broad Institute Genomics Platform"/>
            <consortium name="The Broad Institute Genome Sequencing Center for Infectious Disease"/>
            <person name="Wu L."/>
            <person name="Ma J."/>
        </authorList>
    </citation>
    <scope>NUCLEOTIDE SEQUENCE [LARGE SCALE GENOMIC DNA]</scope>
    <source>
        <strain evidence="10">KCTC 62164</strain>
    </source>
</reference>
<feature type="transmembrane region" description="Helical" evidence="8">
    <location>
        <begin position="354"/>
        <end position="378"/>
    </location>
</feature>
<comment type="subcellular location">
    <subcellularLocation>
        <location evidence="1">Cell membrane</location>
        <topology evidence="1">Multi-pass membrane protein</topology>
    </subcellularLocation>
</comment>
<accession>A0ABV7D7V0</accession>
<feature type="transmembrane region" description="Helical" evidence="8">
    <location>
        <begin position="408"/>
        <end position="427"/>
    </location>
</feature>
<keyword evidence="10" id="KW-1185">Reference proteome</keyword>
<feature type="transmembrane region" description="Helical" evidence="8">
    <location>
        <begin position="481"/>
        <end position="499"/>
    </location>
</feature>
<dbReference type="PANTHER" id="PTHR30047">
    <property type="entry name" value="HIGH-AFFINITY CHOLINE TRANSPORT PROTEIN-RELATED"/>
    <property type="match status" value="1"/>
</dbReference>
<dbReference type="PANTHER" id="PTHR30047:SF7">
    <property type="entry name" value="HIGH-AFFINITY CHOLINE TRANSPORT PROTEIN"/>
    <property type="match status" value="1"/>
</dbReference>
<feature type="transmembrane region" description="Helical" evidence="8">
    <location>
        <begin position="60"/>
        <end position="78"/>
    </location>
</feature>
<dbReference type="Pfam" id="PF02028">
    <property type="entry name" value="BCCT"/>
    <property type="match status" value="1"/>
</dbReference>
<dbReference type="InterPro" id="IPR000060">
    <property type="entry name" value="BCCT_transptr"/>
</dbReference>
<feature type="transmembrane region" description="Helical" evidence="8">
    <location>
        <begin position="454"/>
        <end position="475"/>
    </location>
</feature>
<dbReference type="InterPro" id="IPR018093">
    <property type="entry name" value="BCCT_CS"/>
</dbReference>
<evidence type="ECO:0000256" key="5">
    <source>
        <dbReference type="ARBA" id="ARBA00022692"/>
    </source>
</evidence>
<protein>
    <submittedName>
        <fullName evidence="9">BCCT family transporter</fullName>
    </submittedName>
</protein>
<comment type="similarity">
    <text evidence="2">Belongs to the BCCT transporter (TC 2.A.15) family.</text>
</comment>
<feature type="transmembrane region" description="Helical" evidence="8">
    <location>
        <begin position="21"/>
        <end position="40"/>
    </location>
</feature>
<evidence type="ECO:0000256" key="4">
    <source>
        <dbReference type="ARBA" id="ARBA00022475"/>
    </source>
</evidence>
<evidence type="ECO:0000256" key="7">
    <source>
        <dbReference type="ARBA" id="ARBA00023136"/>
    </source>
</evidence>
<evidence type="ECO:0000256" key="8">
    <source>
        <dbReference type="SAM" id="Phobius"/>
    </source>
</evidence>
<feature type="transmembrane region" description="Helical" evidence="8">
    <location>
        <begin position="238"/>
        <end position="257"/>
    </location>
</feature>
<dbReference type="EMBL" id="JBHRSL010000017">
    <property type="protein sequence ID" value="MFC3053267.1"/>
    <property type="molecule type" value="Genomic_DNA"/>
</dbReference>
<gene>
    <name evidence="9" type="ORF">ACFOKA_15285</name>
</gene>
<dbReference type="RefSeq" id="WP_194214582.1">
    <property type="nucleotide sequence ID" value="NZ_CP061205.1"/>
</dbReference>
<organism evidence="9 10">
    <name type="scientific">Kordiimonas pumila</name>
    <dbReference type="NCBI Taxonomy" id="2161677"/>
    <lineage>
        <taxon>Bacteria</taxon>
        <taxon>Pseudomonadati</taxon>
        <taxon>Pseudomonadota</taxon>
        <taxon>Alphaproteobacteria</taxon>
        <taxon>Kordiimonadales</taxon>
        <taxon>Kordiimonadaceae</taxon>
        <taxon>Kordiimonas</taxon>
    </lineage>
</organism>
<evidence type="ECO:0000313" key="10">
    <source>
        <dbReference type="Proteomes" id="UP001595444"/>
    </source>
</evidence>
<keyword evidence="7 8" id="KW-0472">Membrane</keyword>
<dbReference type="NCBIfam" id="TIGR00842">
    <property type="entry name" value="bcct"/>
    <property type="match status" value="1"/>
</dbReference>
<feature type="transmembrane region" description="Helical" evidence="8">
    <location>
        <begin position="190"/>
        <end position="218"/>
    </location>
</feature>